<proteinExistence type="predicted"/>
<evidence type="ECO:0000313" key="2">
    <source>
        <dbReference type="Proteomes" id="UP001239111"/>
    </source>
</evidence>
<comment type="caution">
    <text evidence="1">The sequence shown here is derived from an EMBL/GenBank/DDBJ whole genome shotgun (WGS) entry which is preliminary data.</text>
</comment>
<organism evidence="1 2">
    <name type="scientific">Eretmocerus hayati</name>
    <dbReference type="NCBI Taxonomy" id="131215"/>
    <lineage>
        <taxon>Eukaryota</taxon>
        <taxon>Metazoa</taxon>
        <taxon>Ecdysozoa</taxon>
        <taxon>Arthropoda</taxon>
        <taxon>Hexapoda</taxon>
        <taxon>Insecta</taxon>
        <taxon>Pterygota</taxon>
        <taxon>Neoptera</taxon>
        <taxon>Endopterygota</taxon>
        <taxon>Hymenoptera</taxon>
        <taxon>Apocrita</taxon>
        <taxon>Proctotrupomorpha</taxon>
        <taxon>Chalcidoidea</taxon>
        <taxon>Aphelinidae</taxon>
        <taxon>Aphelininae</taxon>
        <taxon>Eretmocerus</taxon>
    </lineage>
</organism>
<sequence>MLSRRIVTAVPRLVKRNFGVAAPVLQKANDPIQQLFLDKINEYKQKSSSGKLDISPEAQKELKAELDKIAKAYGGGEGVDLSAFPKFNFPEPKVEVTNFKSGDA</sequence>
<dbReference type="EMBL" id="CM056743">
    <property type="protein sequence ID" value="KAJ8673753.1"/>
    <property type="molecule type" value="Genomic_DNA"/>
</dbReference>
<accession>A0ACC2NSC0</accession>
<gene>
    <name evidence="1" type="ORF">QAD02_005015</name>
</gene>
<dbReference type="Proteomes" id="UP001239111">
    <property type="component" value="Chromosome 3"/>
</dbReference>
<keyword evidence="2" id="KW-1185">Reference proteome</keyword>
<protein>
    <submittedName>
        <fullName evidence="1">Uncharacterized protein</fullName>
    </submittedName>
</protein>
<name>A0ACC2NSC0_9HYME</name>
<reference evidence="1" key="1">
    <citation type="submission" date="2023-04" db="EMBL/GenBank/DDBJ databases">
        <title>A chromosome-level genome assembly of the parasitoid wasp Eretmocerus hayati.</title>
        <authorList>
            <person name="Zhong Y."/>
            <person name="Liu S."/>
            <person name="Liu Y."/>
        </authorList>
    </citation>
    <scope>NUCLEOTIDE SEQUENCE</scope>
    <source>
        <strain evidence="1">ZJU_SS_LIU_2023</strain>
    </source>
</reference>
<evidence type="ECO:0000313" key="1">
    <source>
        <dbReference type="EMBL" id="KAJ8673753.1"/>
    </source>
</evidence>